<feature type="non-terminal residue" evidence="2">
    <location>
        <position position="103"/>
    </location>
</feature>
<accession>A0ABC8TU10</accession>
<feature type="compositionally biased region" description="Polar residues" evidence="1">
    <location>
        <begin position="20"/>
        <end position="29"/>
    </location>
</feature>
<evidence type="ECO:0000313" key="3">
    <source>
        <dbReference type="Proteomes" id="UP001642360"/>
    </source>
</evidence>
<name>A0ABC8TU10_9AQUA</name>
<feature type="region of interest" description="Disordered" evidence="1">
    <location>
        <begin position="1"/>
        <end position="89"/>
    </location>
</feature>
<evidence type="ECO:0000256" key="1">
    <source>
        <dbReference type="SAM" id="MobiDB-lite"/>
    </source>
</evidence>
<proteinExistence type="predicted"/>
<comment type="caution">
    <text evidence="2">The sequence shown here is derived from an EMBL/GenBank/DDBJ whole genome shotgun (WGS) entry which is preliminary data.</text>
</comment>
<evidence type="ECO:0000313" key="2">
    <source>
        <dbReference type="EMBL" id="CAK9172981.1"/>
    </source>
</evidence>
<dbReference type="EMBL" id="CAUOFW020006124">
    <property type="protein sequence ID" value="CAK9172981.1"/>
    <property type="molecule type" value="Genomic_DNA"/>
</dbReference>
<organism evidence="2 3">
    <name type="scientific">Ilex paraguariensis</name>
    <name type="common">yerba mate</name>
    <dbReference type="NCBI Taxonomy" id="185542"/>
    <lineage>
        <taxon>Eukaryota</taxon>
        <taxon>Viridiplantae</taxon>
        <taxon>Streptophyta</taxon>
        <taxon>Embryophyta</taxon>
        <taxon>Tracheophyta</taxon>
        <taxon>Spermatophyta</taxon>
        <taxon>Magnoliopsida</taxon>
        <taxon>eudicotyledons</taxon>
        <taxon>Gunneridae</taxon>
        <taxon>Pentapetalae</taxon>
        <taxon>asterids</taxon>
        <taxon>campanulids</taxon>
        <taxon>Aquifoliales</taxon>
        <taxon>Aquifoliaceae</taxon>
        <taxon>Ilex</taxon>
    </lineage>
</organism>
<keyword evidence="3" id="KW-1185">Reference proteome</keyword>
<dbReference type="AlphaFoldDB" id="A0ABC8TU10"/>
<sequence>MASNQNSNNRHEAHRPKHNTAGQKSAQHTNNKHQADRAQLIKQNKNSDPSQVRKSIHSKPFAEEQQAQAQHSSNKLRADRPKHINQNQKHKIEILLKLGILRD</sequence>
<feature type="compositionally biased region" description="Polar residues" evidence="1">
    <location>
        <begin position="41"/>
        <end position="53"/>
    </location>
</feature>
<protein>
    <submittedName>
        <fullName evidence="2">Uncharacterized protein</fullName>
    </submittedName>
</protein>
<gene>
    <name evidence="2" type="ORF">ILEXP_LOCUS42683</name>
</gene>
<dbReference type="Proteomes" id="UP001642360">
    <property type="component" value="Unassembled WGS sequence"/>
</dbReference>
<reference evidence="2 3" key="1">
    <citation type="submission" date="2024-02" db="EMBL/GenBank/DDBJ databases">
        <authorList>
            <person name="Vignale AGUSTIN F."/>
            <person name="Sosa J E."/>
            <person name="Modenutti C."/>
        </authorList>
    </citation>
    <scope>NUCLEOTIDE SEQUENCE [LARGE SCALE GENOMIC DNA]</scope>
</reference>